<sequence length="86" mass="10068">MVEEGERERKGEREREREREEGVSVCVRERERENEAKVVERKGSVPDLAKSREQVPTSSCREVVGKISRRVCTRPEKRSRSSRARV</sequence>
<evidence type="ECO:0000256" key="1">
    <source>
        <dbReference type="SAM" id="MobiDB-lite"/>
    </source>
</evidence>
<evidence type="ECO:0000313" key="2">
    <source>
        <dbReference type="EMBL" id="KYN07340.1"/>
    </source>
</evidence>
<name>A0A195D354_9HYME</name>
<dbReference type="AlphaFoldDB" id="A0A195D354"/>
<dbReference type="EMBL" id="KQ976885">
    <property type="protein sequence ID" value="KYN07340.1"/>
    <property type="molecule type" value="Genomic_DNA"/>
</dbReference>
<feature type="region of interest" description="Disordered" evidence="1">
    <location>
        <begin position="1"/>
        <end position="20"/>
    </location>
</feature>
<organism evidence="2 3">
    <name type="scientific">Cyphomyrmex costatus</name>
    <dbReference type="NCBI Taxonomy" id="456900"/>
    <lineage>
        <taxon>Eukaryota</taxon>
        <taxon>Metazoa</taxon>
        <taxon>Ecdysozoa</taxon>
        <taxon>Arthropoda</taxon>
        <taxon>Hexapoda</taxon>
        <taxon>Insecta</taxon>
        <taxon>Pterygota</taxon>
        <taxon>Neoptera</taxon>
        <taxon>Endopterygota</taxon>
        <taxon>Hymenoptera</taxon>
        <taxon>Apocrita</taxon>
        <taxon>Aculeata</taxon>
        <taxon>Formicoidea</taxon>
        <taxon>Formicidae</taxon>
        <taxon>Myrmicinae</taxon>
        <taxon>Cyphomyrmex</taxon>
    </lineage>
</organism>
<gene>
    <name evidence="2" type="ORF">ALC62_01542</name>
</gene>
<evidence type="ECO:0000313" key="3">
    <source>
        <dbReference type="Proteomes" id="UP000078542"/>
    </source>
</evidence>
<reference evidence="2 3" key="1">
    <citation type="submission" date="2016-03" db="EMBL/GenBank/DDBJ databases">
        <title>Cyphomyrmex costatus WGS genome.</title>
        <authorList>
            <person name="Nygaard S."/>
            <person name="Hu H."/>
            <person name="Boomsma J."/>
            <person name="Zhang G."/>
        </authorList>
    </citation>
    <scope>NUCLEOTIDE SEQUENCE [LARGE SCALE GENOMIC DNA]</scope>
    <source>
        <strain evidence="2">MS0001</strain>
        <tissue evidence="2">Whole body</tissue>
    </source>
</reference>
<keyword evidence="3" id="KW-1185">Reference proteome</keyword>
<proteinExistence type="predicted"/>
<protein>
    <submittedName>
        <fullName evidence="2">Uncharacterized protein</fullName>
    </submittedName>
</protein>
<dbReference type="Proteomes" id="UP000078542">
    <property type="component" value="Unassembled WGS sequence"/>
</dbReference>
<accession>A0A195D354</accession>